<reference evidence="2 3" key="1">
    <citation type="journal article" date="2022" name="Nat. Genet.">
        <title>Improved pea reference genome and pan-genome highlight genomic features and evolutionary characteristics.</title>
        <authorList>
            <person name="Yang T."/>
            <person name="Liu R."/>
            <person name="Luo Y."/>
            <person name="Hu S."/>
            <person name="Wang D."/>
            <person name="Wang C."/>
            <person name="Pandey M.K."/>
            <person name="Ge S."/>
            <person name="Xu Q."/>
            <person name="Li N."/>
            <person name="Li G."/>
            <person name="Huang Y."/>
            <person name="Saxena R.K."/>
            <person name="Ji Y."/>
            <person name="Li M."/>
            <person name="Yan X."/>
            <person name="He Y."/>
            <person name="Liu Y."/>
            <person name="Wang X."/>
            <person name="Xiang C."/>
            <person name="Varshney R.K."/>
            <person name="Ding H."/>
            <person name="Gao S."/>
            <person name="Zong X."/>
        </authorList>
    </citation>
    <scope>NUCLEOTIDE SEQUENCE [LARGE SCALE GENOMIC DNA]</scope>
    <source>
        <strain evidence="2 3">cv. Zhongwan 6</strain>
    </source>
</reference>
<feature type="region of interest" description="Disordered" evidence="1">
    <location>
        <begin position="1"/>
        <end position="60"/>
    </location>
</feature>
<dbReference type="PANTHER" id="PTHR35324:SF4">
    <property type="entry name" value="EXPRESSED PROTEIN"/>
    <property type="match status" value="1"/>
</dbReference>
<evidence type="ECO:0000313" key="2">
    <source>
        <dbReference type="EMBL" id="KAI5403040.1"/>
    </source>
</evidence>
<dbReference type="PANTHER" id="PTHR35324">
    <property type="entry name" value="BNAA08G03750D PROTEIN"/>
    <property type="match status" value="1"/>
</dbReference>
<dbReference type="AlphaFoldDB" id="A0A9D5AET1"/>
<dbReference type="Gramene" id="Psat05G0058600-T1">
    <property type="protein sequence ID" value="KAI5403040.1"/>
    <property type="gene ID" value="KIW84_050586"/>
</dbReference>
<keyword evidence="3" id="KW-1185">Reference proteome</keyword>
<dbReference type="Proteomes" id="UP001058974">
    <property type="component" value="Chromosome 5"/>
</dbReference>
<feature type="non-terminal residue" evidence="2">
    <location>
        <position position="1"/>
    </location>
</feature>
<evidence type="ECO:0000256" key="1">
    <source>
        <dbReference type="SAM" id="MobiDB-lite"/>
    </source>
</evidence>
<sequence>SFNSRIPNSFRITFHTQTNRQESMSSTSLNKNNNKATKRRSDVSNEKQVEVGAEEDEESVMSVTSQLSMKPIENCKNLNKEVVLRRIRHRKRMNKVRAAVGGIFRGSSKDTGDGGEGSVQQKRWVDDAFAAL</sequence>
<accession>A0A9D5AET1</accession>
<feature type="compositionally biased region" description="Basic and acidic residues" evidence="1">
    <location>
        <begin position="39"/>
        <end position="49"/>
    </location>
</feature>
<proteinExistence type="predicted"/>
<organism evidence="2 3">
    <name type="scientific">Pisum sativum</name>
    <name type="common">Garden pea</name>
    <name type="synonym">Lathyrus oleraceus</name>
    <dbReference type="NCBI Taxonomy" id="3888"/>
    <lineage>
        <taxon>Eukaryota</taxon>
        <taxon>Viridiplantae</taxon>
        <taxon>Streptophyta</taxon>
        <taxon>Embryophyta</taxon>
        <taxon>Tracheophyta</taxon>
        <taxon>Spermatophyta</taxon>
        <taxon>Magnoliopsida</taxon>
        <taxon>eudicotyledons</taxon>
        <taxon>Gunneridae</taxon>
        <taxon>Pentapetalae</taxon>
        <taxon>rosids</taxon>
        <taxon>fabids</taxon>
        <taxon>Fabales</taxon>
        <taxon>Fabaceae</taxon>
        <taxon>Papilionoideae</taxon>
        <taxon>50 kb inversion clade</taxon>
        <taxon>NPAAA clade</taxon>
        <taxon>Hologalegina</taxon>
        <taxon>IRL clade</taxon>
        <taxon>Fabeae</taxon>
        <taxon>Lathyrus</taxon>
    </lineage>
</organism>
<comment type="caution">
    <text evidence="2">The sequence shown here is derived from an EMBL/GenBank/DDBJ whole genome shotgun (WGS) entry which is preliminary data.</text>
</comment>
<name>A0A9D5AET1_PEA</name>
<evidence type="ECO:0000313" key="3">
    <source>
        <dbReference type="Proteomes" id="UP001058974"/>
    </source>
</evidence>
<feature type="compositionally biased region" description="Polar residues" evidence="1">
    <location>
        <begin position="1"/>
        <end position="35"/>
    </location>
</feature>
<dbReference type="EMBL" id="JAMSHJ010000005">
    <property type="protein sequence ID" value="KAI5403040.1"/>
    <property type="molecule type" value="Genomic_DNA"/>
</dbReference>
<gene>
    <name evidence="2" type="ORF">KIW84_050586</name>
</gene>
<protein>
    <submittedName>
        <fullName evidence="2">Uncharacterized protein</fullName>
    </submittedName>
</protein>